<dbReference type="GO" id="GO:0003677">
    <property type="term" value="F:DNA binding"/>
    <property type="evidence" value="ECO:0007669"/>
    <property type="project" value="UniProtKB-KW"/>
</dbReference>
<dbReference type="GO" id="GO:0005829">
    <property type="term" value="C:cytosol"/>
    <property type="evidence" value="ECO:0007669"/>
    <property type="project" value="TreeGrafter"/>
</dbReference>
<keyword evidence="1" id="KW-0238">DNA-binding</keyword>
<proteinExistence type="predicted"/>
<reference evidence="3 4" key="1">
    <citation type="submission" date="2013-03" db="EMBL/GenBank/DDBJ databases">
        <title>Whole genome shotgun sequencing of Clostridium sartagoforme AAU1.</title>
        <authorList>
            <person name="Joshi C.G."/>
            <person name="Duggirala S.M."/>
            <person name="Nathani N.M."/>
            <person name="Bhatt V.D."/>
            <person name="Patel A.K."/>
            <person name="Pandya P.R."/>
            <person name="KaPatel J.A."/>
        </authorList>
    </citation>
    <scope>NUCLEOTIDE SEQUENCE [LARGE SCALE GENOMIC DNA]</scope>
    <source>
        <strain evidence="3 4">AAU1</strain>
    </source>
</reference>
<evidence type="ECO:0000313" key="3">
    <source>
        <dbReference type="EMBL" id="EOR28034.1"/>
    </source>
</evidence>
<dbReference type="InterPro" id="IPR001387">
    <property type="entry name" value="Cro/C1-type_HTH"/>
</dbReference>
<dbReference type="PROSITE" id="PS50943">
    <property type="entry name" value="HTH_CROC1"/>
    <property type="match status" value="1"/>
</dbReference>
<dbReference type="Gene3D" id="1.10.260.40">
    <property type="entry name" value="lambda repressor-like DNA-binding domains"/>
    <property type="match status" value="1"/>
</dbReference>
<dbReference type="OrthoDB" id="9811208at2"/>
<protein>
    <submittedName>
        <fullName evidence="3">XRE family transcriptional regulator</fullName>
    </submittedName>
</protein>
<feature type="domain" description="HTH cro/C1-type" evidence="2">
    <location>
        <begin position="15"/>
        <end position="62"/>
    </location>
</feature>
<dbReference type="AlphaFoldDB" id="R9CFA4"/>
<dbReference type="RefSeq" id="WP_016205824.1">
    <property type="nucleotide sequence ID" value="NZ_ASRV01000019.1"/>
</dbReference>
<dbReference type="PATRIC" id="fig|1202534.3.peg.312"/>
<dbReference type="InterPro" id="IPR000014">
    <property type="entry name" value="PAS"/>
</dbReference>
<keyword evidence="4" id="KW-1185">Reference proteome</keyword>
<name>R9CFA4_9CLOT</name>
<gene>
    <name evidence="3" type="ORF">A500_01535</name>
</gene>
<accession>R9CFA4</accession>
<organism evidence="3 4">
    <name type="scientific">Clostridium sartagoforme AAU1</name>
    <dbReference type="NCBI Taxonomy" id="1202534"/>
    <lineage>
        <taxon>Bacteria</taxon>
        <taxon>Bacillati</taxon>
        <taxon>Bacillota</taxon>
        <taxon>Clostridia</taxon>
        <taxon>Eubacteriales</taxon>
        <taxon>Clostridiaceae</taxon>
        <taxon>Clostridium</taxon>
    </lineage>
</organism>
<dbReference type="Pfam" id="PF01381">
    <property type="entry name" value="HTH_3"/>
    <property type="match status" value="1"/>
</dbReference>
<dbReference type="InterPro" id="IPR035965">
    <property type="entry name" value="PAS-like_dom_sf"/>
</dbReference>
<dbReference type="SUPFAM" id="SSF55785">
    <property type="entry name" value="PYP-like sensor domain (PAS domain)"/>
    <property type="match status" value="1"/>
</dbReference>
<evidence type="ECO:0000259" key="2">
    <source>
        <dbReference type="PROSITE" id="PS50943"/>
    </source>
</evidence>
<dbReference type="PANTHER" id="PTHR46797:SF1">
    <property type="entry name" value="METHYLPHOSPHONATE SYNTHASE"/>
    <property type="match status" value="1"/>
</dbReference>
<dbReference type="InterPro" id="IPR010982">
    <property type="entry name" value="Lambda_DNA-bd_dom_sf"/>
</dbReference>
<dbReference type="SUPFAM" id="SSF47413">
    <property type="entry name" value="lambda repressor-like DNA-binding domains"/>
    <property type="match status" value="1"/>
</dbReference>
<dbReference type="Gene3D" id="3.30.450.20">
    <property type="entry name" value="PAS domain"/>
    <property type="match status" value="1"/>
</dbReference>
<evidence type="ECO:0000313" key="4">
    <source>
        <dbReference type="Proteomes" id="UP000013988"/>
    </source>
</evidence>
<dbReference type="NCBIfam" id="TIGR00229">
    <property type="entry name" value="sensory_box"/>
    <property type="match status" value="1"/>
</dbReference>
<dbReference type="EMBL" id="ASRV01000019">
    <property type="protein sequence ID" value="EOR28034.1"/>
    <property type="molecule type" value="Genomic_DNA"/>
</dbReference>
<dbReference type="PANTHER" id="PTHR46797">
    <property type="entry name" value="HTH-TYPE TRANSCRIPTIONAL REGULATOR"/>
    <property type="match status" value="1"/>
</dbReference>
<dbReference type="SMART" id="SM00530">
    <property type="entry name" value="HTH_XRE"/>
    <property type="match status" value="1"/>
</dbReference>
<dbReference type="InterPro" id="IPR050807">
    <property type="entry name" value="TransReg_Diox_bact_type"/>
</dbReference>
<sequence length="222" mass="26067">MEQFGTYLKSIRKGKMTQRELAREIGVGYPYISKLENNVETTPSDEVLIKIAETLNVSIDELFMKAKRIPIDFKDFIINEPEVFKFIRFLKDNNHLLDEFRNSIKSREDNYWSMFNQSNKIMLIIDPLTGNIIDANDCAAEFYKYTLEQLKKMKITDINTLSMEEIYKEMRKAKLELKKTFSFKHKIGNDEIKEVEVYSEPIIIDGKVYLNSSVQLVHLNTI</sequence>
<dbReference type="GO" id="GO:0003700">
    <property type="term" value="F:DNA-binding transcription factor activity"/>
    <property type="evidence" value="ECO:0007669"/>
    <property type="project" value="TreeGrafter"/>
</dbReference>
<evidence type="ECO:0000256" key="1">
    <source>
        <dbReference type="ARBA" id="ARBA00023125"/>
    </source>
</evidence>
<dbReference type="Proteomes" id="UP000013988">
    <property type="component" value="Unassembled WGS sequence"/>
</dbReference>
<comment type="caution">
    <text evidence="3">The sequence shown here is derived from an EMBL/GenBank/DDBJ whole genome shotgun (WGS) entry which is preliminary data.</text>
</comment>
<dbReference type="CDD" id="cd00093">
    <property type="entry name" value="HTH_XRE"/>
    <property type="match status" value="1"/>
</dbReference>